<dbReference type="AlphaFoldDB" id="A0A317X6V8"/>
<keyword evidence="2" id="KW-1185">Reference proteome</keyword>
<protein>
    <submittedName>
        <fullName evidence="1">Uncharacterized protein</fullName>
    </submittedName>
</protein>
<evidence type="ECO:0000313" key="2">
    <source>
        <dbReference type="Proteomes" id="UP000247233"/>
    </source>
</evidence>
<comment type="caution">
    <text evidence="1">The sequence shown here is derived from an EMBL/GenBank/DDBJ whole genome shotgun (WGS) entry which is preliminary data.</text>
</comment>
<proteinExistence type="predicted"/>
<dbReference type="GeneID" id="37064276"/>
<dbReference type="OrthoDB" id="4463410at2759"/>
<name>A0A317X6V8_9EURO</name>
<organism evidence="1 2">
    <name type="scientific">Aspergillus heteromorphus CBS 117.55</name>
    <dbReference type="NCBI Taxonomy" id="1448321"/>
    <lineage>
        <taxon>Eukaryota</taxon>
        <taxon>Fungi</taxon>
        <taxon>Dikarya</taxon>
        <taxon>Ascomycota</taxon>
        <taxon>Pezizomycotina</taxon>
        <taxon>Eurotiomycetes</taxon>
        <taxon>Eurotiomycetidae</taxon>
        <taxon>Eurotiales</taxon>
        <taxon>Aspergillaceae</taxon>
        <taxon>Aspergillus</taxon>
        <taxon>Aspergillus subgen. Circumdati</taxon>
    </lineage>
</organism>
<sequence length="352" mass="39379">MSTRWEVTSFSVQTSTADGRSDALYANGRMQVPVIVVIRAVTEGTFSPYQLTTAELQRILLVDYHNTASEITGDWFYSRIENEFAHTLTGGRDPAQPILEPGAQAVFLWVSTTRIANRNIGARITQPNGTIITTNSSSFNSQVTLTGMTPLSYNTNNVSIRREDTEEGTWRFDIVSSGTVVSSSANRWDQDNYYITLDNHQVLLKADVYGYDATGSQNGVHSDPRLANSFAYYSEANMNLSIFYFWPVGPEATKAVGAYRELNWTSSYKFVANAFASIRVNQTRNALCLTRMLFVGGSNALWGQEWSMDTWFRLYDQFGNSGDFAPVIHSKNTLSLENRNMRSEGARSEAKL</sequence>
<dbReference type="RefSeq" id="XP_025404049.1">
    <property type="nucleotide sequence ID" value="XM_025542039.1"/>
</dbReference>
<gene>
    <name evidence="1" type="ORF">BO70DRAFT_357428</name>
</gene>
<dbReference type="Proteomes" id="UP000247233">
    <property type="component" value="Unassembled WGS sequence"/>
</dbReference>
<accession>A0A317X6V8</accession>
<dbReference type="VEuPathDB" id="FungiDB:BO70DRAFT_357428"/>
<dbReference type="EMBL" id="MSFL01000001">
    <property type="protein sequence ID" value="PWY92310.1"/>
    <property type="molecule type" value="Genomic_DNA"/>
</dbReference>
<reference evidence="1 2" key="1">
    <citation type="submission" date="2016-12" db="EMBL/GenBank/DDBJ databases">
        <title>The genomes of Aspergillus section Nigri reveals drivers in fungal speciation.</title>
        <authorList>
            <consortium name="DOE Joint Genome Institute"/>
            <person name="Vesth T.C."/>
            <person name="Nybo J."/>
            <person name="Theobald S."/>
            <person name="Brandl J."/>
            <person name="Frisvad J.C."/>
            <person name="Nielsen K.F."/>
            <person name="Lyhne E.K."/>
            <person name="Kogle M.E."/>
            <person name="Kuo A."/>
            <person name="Riley R."/>
            <person name="Clum A."/>
            <person name="Nolan M."/>
            <person name="Lipzen A."/>
            <person name="Salamov A."/>
            <person name="Henrissat B."/>
            <person name="Wiebenga A."/>
            <person name="De Vries R.P."/>
            <person name="Grigoriev I.V."/>
            <person name="Mortensen U.H."/>
            <person name="Andersen M.R."/>
            <person name="Baker S.E."/>
        </authorList>
    </citation>
    <scope>NUCLEOTIDE SEQUENCE [LARGE SCALE GENOMIC DNA]</scope>
    <source>
        <strain evidence="1 2">CBS 117.55</strain>
    </source>
</reference>
<evidence type="ECO:0000313" key="1">
    <source>
        <dbReference type="EMBL" id="PWY92310.1"/>
    </source>
</evidence>